<reference evidence="3" key="1">
    <citation type="journal article" date="2019" name="Int. J. Syst. Evol. Microbiol.">
        <title>The Global Catalogue of Microorganisms (GCM) 10K type strain sequencing project: providing services to taxonomists for standard genome sequencing and annotation.</title>
        <authorList>
            <consortium name="The Broad Institute Genomics Platform"/>
            <consortium name="The Broad Institute Genome Sequencing Center for Infectious Disease"/>
            <person name="Wu L."/>
            <person name="Ma J."/>
        </authorList>
    </citation>
    <scope>NUCLEOTIDE SEQUENCE [LARGE SCALE GENOMIC DNA]</scope>
    <source>
        <strain evidence="3">CCUG 48316</strain>
    </source>
</reference>
<dbReference type="Proteomes" id="UP001596292">
    <property type="component" value="Unassembled WGS sequence"/>
</dbReference>
<evidence type="ECO:0008006" key="4">
    <source>
        <dbReference type="Google" id="ProtNLM"/>
    </source>
</evidence>
<feature type="region of interest" description="Disordered" evidence="1">
    <location>
        <begin position="1"/>
        <end position="30"/>
    </location>
</feature>
<name>A0ABW2BPY4_9HYPH</name>
<evidence type="ECO:0000313" key="3">
    <source>
        <dbReference type="Proteomes" id="UP001596292"/>
    </source>
</evidence>
<gene>
    <name evidence="2" type="ORF">ACFQE0_19745</name>
</gene>
<comment type="caution">
    <text evidence="2">The sequence shown here is derived from an EMBL/GenBank/DDBJ whole genome shotgun (WGS) entry which is preliminary data.</text>
</comment>
<dbReference type="EMBL" id="JBHSWN010000001">
    <property type="protein sequence ID" value="MFC6791640.1"/>
    <property type="molecule type" value="Genomic_DNA"/>
</dbReference>
<protein>
    <recommendedName>
        <fullName evidence="4">Anti-sigma factor NepR domain-containing protein</fullName>
    </recommendedName>
</protein>
<accession>A0ABW2BPY4</accession>
<evidence type="ECO:0000313" key="2">
    <source>
        <dbReference type="EMBL" id="MFC6791640.1"/>
    </source>
</evidence>
<dbReference type="RefSeq" id="WP_378972714.1">
    <property type="nucleotide sequence ID" value="NZ_JBHSWN010000001.1"/>
</dbReference>
<proteinExistence type="predicted"/>
<evidence type="ECO:0000256" key="1">
    <source>
        <dbReference type="SAM" id="MobiDB-lite"/>
    </source>
</evidence>
<sequence>MSETHADRPNGKAESGQGLDPSAAPPLNATVRRHLGQTLRGHYADTLSAPVDEHLEALLAKLDKPTG</sequence>
<feature type="compositionally biased region" description="Basic and acidic residues" evidence="1">
    <location>
        <begin position="1"/>
        <end position="11"/>
    </location>
</feature>
<keyword evidence="3" id="KW-1185">Reference proteome</keyword>
<organism evidence="2 3">
    <name type="scientific">Methylobacterium komagatae</name>
    <dbReference type="NCBI Taxonomy" id="374425"/>
    <lineage>
        <taxon>Bacteria</taxon>
        <taxon>Pseudomonadati</taxon>
        <taxon>Pseudomonadota</taxon>
        <taxon>Alphaproteobacteria</taxon>
        <taxon>Hyphomicrobiales</taxon>
        <taxon>Methylobacteriaceae</taxon>
        <taxon>Methylobacterium</taxon>
    </lineage>
</organism>